<keyword evidence="2" id="KW-0812">Transmembrane</keyword>
<evidence type="ECO:0000256" key="1">
    <source>
        <dbReference type="SAM" id="MobiDB-lite"/>
    </source>
</evidence>
<dbReference type="EMBL" id="CP081294">
    <property type="protein sequence ID" value="QZD95621.1"/>
    <property type="molecule type" value="Genomic_DNA"/>
</dbReference>
<dbReference type="Proteomes" id="UP000824321">
    <property type="component" value="Chromosome"/>
</dbReference>
<accession>A0ABX9A2X7</accession>
<keyword evidence="3" id="KW-0732">Signal</keyword>
<gene>
    <name evidence="4" type="ORF">K3136_02515</name>
</gene>
<feature type="compositionally biased region" description="Acidic residues" evidence="1">
    <location>
        <begin position="250"/>
        <end position="263"/>
    </location>
</feature>
<organism evidence="4 5">
    <name type="scientific">Qipengyuania gelatinilytica</name>
    <dbReference type="NCBI Taxonomy" id="2867231"/>
    <lineage>
        <taxon>Bacteria</taxon>
        <taxon>Pseudomonadati</taxon>
        <taxon>Pseudomonadota</taxon>
        <taxon>Alphaproteobacteria</taxon>
        <taxon>Sphingomonadales</taxon>
        <taxon>Erythrobacteraceae</taxon>
        <taxon>Qipengyuania</taxon>
    </lineage>
</organism>
<feature type="transmembrane region" description="Helical" evidence="2">
    <location>
        <begin position="70"/>
        <end position="87"/>
    </location>
</feature>
<evidence type="ECO:0000313" key="4">
    <source>
        <dbReference type="EMBL" id="QZD95621.1"/>
    </source>
</evidence>
<feature type="compositionally biased region" description="Basic and acidic residues" evidence="1">
    <location>
        <begin position="212"/>
        <end position="233"/>
    </location>
</feature>
<feature type="compositionally biased region" description="Low complexity" evidence="1">
    <location>
        <begin position="234"/>
        <end position="243"/>
    </location>
</feature>
<evidence type="ECO:0000256" key="3">
    <source>
        <dbReference type="SAM" id="SignalP"/>
    </source>
</evidence>
<feature type="chain" id="PRO_5045069617" description="PepSY domain-containing protein" evidence="3">
    <location>
        <begin position="27"/>
        <end position="270"/>
    </location>
</feature>
<keyword evidence="2" id="KW-1133">Transmembrane helix</keyword>
<keyword evidence="5" id="KW-1185">Reference proteome</keyword>
<feature type="region of interest" description="Disordered" evidence="1">
    <location>
        <begin position="212"/>
        <end position="270"/>
    </location>
</feature>
<protein>
    <recommendedName>
        <fullName evidence="6">PepSY domain-containing protein</fullName>
    </recommendedName>
</protein>
<feature type="signal peptide" evidence="3">
    <location>
        <begin position="1"/>
        <end position="26"/>
    </location>
</feature>
<proteinExistence type="predicted"/>
<reference evidence="4 5" key="1">
    <citation type="submission" date="2021-08" db="EMBL/GenBank/DDBJ databases">
        <title>Comparative Genomics Analysis of the Genus Qipengyuania Reveals Extensive Genetic Diversity and Metabolic Versatility, Including the Description of Fifteen Novel Species.</title>
        <authorList>
            <person name="Liu Y."/>
        </authorList>
    </citation>
    <scope>NUCLEOTIDE SEQUENCE [LARGE SCALE GENOMIC DNA]</scope>
    <source>
        <strain evidence="4 5">1NDH1</strain>
    </source>
</reference>
<evidence type="ECO:0000256" key="2">
    <source>
        <dbReference type="SAM" id="Phobius"/>
    </source>
</evidence>
<dbReference type="RefSeq" id="WP_221431360.1">
    <property type="nucleotide sequence ID" value="NZ_CP081294.1"/>
</dbReference>
<evidence type="ECO:0008006" key="6">
    <source>
        <dbReference type="Google" id="ProtNLM"/>
    </source>
</evidence>
<name>A0ABX9A2X7_9SPHN</name>
<evidence type="ECO:0000313" key="5">
    <source>
        <dbReference type="Proteomes" id="UP000824321"/>
    </source>
</evidence>
<sequence length="270" mass="30249">MPNFRTLAAAPAILAVFSMTAAPAVAAELPHMQPVSAGWADLDPAYDATKAQTVEHRRYHRYRYRRGPDAGDVIAGVLIIGAIAAAADRASKRERDRDYRDRDYRDRDYRDREYRDDSRLRDGLGIDRAVNMCIARVERDTRVETVDRVDRTARGWQVAGTIFNGDGFTCMIDEDGRISDVDYGQRGAGYKRDDDDRYDDEAFDDDYAVAPENDRQWEDDRYAAERERLERGATADAGDARAAYPGGPIEGDDADEVDGDLEAGDGYTTI</sequence>
<keyword evidence="2" id="KW-0472">Membrane</keyword>